<dbReference type="InterPro" id="IPR017496">
    <property type="entry name" value="Photo_alph_chp2"/>
</dbReference>
<comment type="caution">
    <text evidence="2">The sequence shown here is derived from an EMBL/GenBank/DDBJ whole genome shotgun (WGS) entry which is preliminary data.</text>
</comment>
<dbReference type="NCBIfam" id="TIGR03055">
    <property type="entry name" value="photo_alph_chp2"/>
    <property type="match status" value="1"/>
</dbReference>
<keyword evidence="1" id="KW-0812">Transmembrane</keyword>
<name>A0A4V2FUQ0_9BURK</name>
<keyword evidence="3" id="KW-1185">Reference proteome</keyword>
<evidence type="ECO:0000313" key="3">
    <source>
        <dbReference type="Proteomes" id="UP000293671"/>
    </source>
</evidence>
<proteinExistence type="predicted"/>
<dbReference type="Proteomes" id="UP000293671">
    <property type="component" value="Unassembled WGS sequence"/>
</dbReference>
<sequence>MLDVVLPLLFAVFVWWFSTGLILWLVGMPRRLHRRALFGATLVLVLALIGLAGSSRVSSVAAAYCAFSCALLVWGWQELAFLLGVVTGPRRLPCPPGVAGWRRAWLALQTLLHHEAALIVLGLAVLATSWDQPNQTGWWTYLILWVMRQSAKLNVFLGVRNLNEHFLPQHLQYLQTYFTRRPMNALLPISLLLATLAVIPMWQHVSAAADGSFEATSWALAASLLSLAILEHVLLVLPLNADALWRWALRTDGVTRG</sequence>
<gene>
    <name evidence="2" type="ORF">EV670_0896</name>
</gene>
<dbReference type="Pfam" id="PF12291">
    <property type="entry name" value="DUF3623"/>
    <property type="match status" value="1"/>
</dbReference>
<feature type="transmembrane region" description="Helical" evidence="1">
    <location>
        <begin position="215"/>
        <end position="237"/>
    </location>
</feature>
<keyword evidence="1" id="KW-1133">Transmembrane helix</keyword>
<feature type="transmembrane region" description="Helical" evidence="1">
    <location>
        <begin position="37"/>
        <end position="55"/>
    </location>
</feature>
<dbReference type="AlphaFoldDB" id="A0A4V2FUQ0"/>
<feature type="transmembrane region" description="Helical" evidence="1">
    <location>
        <begin position="61"/>
        <end position="83"/>
    </location>
</feature>
<dbReference type="EMBL" id="SHKP01000004">
    <property type="protein sequence ID" value="RZU02866.1"/>
    <property type="molecule type" value="Genomic_DNA"/>
</dbReference>
<keyword evidence="1" id="KW-0472">Membrane</keyword>
<feature type="transmembrane region" description="Helical" evidence="1">
    <location>
        <begin position="183"/>
        <end position="203"/>
    </location>
</feature>
<organism evidence="2 3">
    <name type="scientific">Rivibacter subsaxonicus</name>
    <dbReference type="NCBI Taxonomy" id="457575"/>
    <lineage>
        <taxon>Bacteria</taxon>
        <taxon>Pseudomonadati</taxon>
        <taxon>Pseudomonadota</taxon>
        <taxon>Betaproteobacteria</taxon>
        <taxon>Burkholderiales</taxon>
        <taxon>Rivibacter</taxon>
    </lineage>
</organism>
<dbReference type="RefSeq" id="WP_130430584.1">
    <property type="nucleotide sequence ID" value="NZ_SHKP01000004.1"/>
</dbReference>
<reference evidence="2 3" key="1">
    <citation type="submission" date="2019-02" db="EMBL/GenBank/DDBJ databases">
        <title>Genomic Encyclopedia of Type Strains, Phase IV (KMG-IV): sequencing the most valuable type-strain genomes for metagenomic binning, comparative biology and taxonomic classification.</title>
        <authorList>
            <person name="Goeker M."/>
        </authorList>
    </citation>
    <scope>NUCLEOTIDE SEQUENCE [LARGE SCALE GENOMIC DNA]</scope>
    <source>
        <strain evidence="2 3">DSM 19570</strain>
    </source>
</reference>
<evidence type="ECO:0000313" key="2">
    <source>
        <dbReference type="EMBL" id="RZU02866.1"/>
    </source>
</evidence>
<dbReference type="OrthoDB" id="152369at2"/>
<feature type="transmembrane region" description="Helical" evidence="1">
    <location>
        <begin position="6"/>
        <end position="25"/>
    </location>
</feature>
<evidence type="ECO:0000256" key="1">
    <source>
        <dbReference type="SAM" id="Phobius"/>
    </source>
</evidence>
<accession>A0A4V2FUQ0</accession>
<protein>
    <submittedName>
        <fullName evidence="2">Putative photosynthetic complex assembly protein 2</fullName>
    </submittedName>
</protein>